<evidence type="ECO:0000256" key="1">
    <source>
        <dbReference type="SAM" id="MobiDB-lite"/>
    </source>
</evidence>
<reference evidence="3" key="1">
    <citation type="journal article" date="2020" name="Stud. Mycol.">
        <title>101 Dothideomycetes genomes: a test case for predicting lifestyles and emergence of pathogens.</title>
        <authorList>
            <person name="Haridas S."/>
            <person name="Albert R."/>
            <person name="Binder M."/>
            <person name="Bloem J."/>
            <person name="Labutti K."/>
            <person name="Salamov A."/>
            <person name="Andreopoulos B."/>
            <person name="Baker S."/>
            <person name="Barry K."/>
            <person name="Bills G."/>
            <person name="Bluhm B."/>
            <person name="Cannon C."/>
            <person name="Castanera R."/>
            <person name="Culley D."/>
            <person name="Daum C."/>
            <person name="Ezra D."/>
            <person name="Gonzalez J."/>
            <person name="Henrissat B."/>
            <person name="Kuo A."/>
            <person name="Liang C."/>
            <person name="Lipzen A."/>
            <person name="Lutzoni F."/>
            <person name="Magnuson J."/>
            <person name="Mondo S."/>
            <person name="Nolan M."/>
            <person name="Ohm R."/>
            <person name="Pangilinan J."/>
            <person name="Park H.-J."/>
            <person name="Ramirez L."/>
            <person name="Alfaro M."/>
            <person name="Sun H."/>
            <person name="Tritt A."/>
            <person name="Yoshinaga Y."/>
            <person name="Zwiers L.-H."/>
            <person name="Turgeon B."/>
            <person name="Goodwin S."/>
            <person name="Spatafora J."/>
            <person name="Crous P."/>
            <person name="Grigoriev I."/>
        </authorList>
    </citation>
    <scope>NUCLEOTIDE SEQUENCE</scope>
    <source>
        <strain evidence="3">CBS 119925</strain>
    </source>
</reference>
<feature type="domain" description="KANL3/Tex30 alpha/beta hydrolase-like" evidence="2">
    <location>
        <begin position="120"/>
        <end position="296"/>
    </location>
</feature>
<sequence>MPPKRKRNAEATQQEEASQTRKRQTRSVTKRIAQGQDETLPIPPPPTKPRQSTKSKTPNSKGPKSKATKRQEATPIPSQPSQSTPGVLSLTHPTLKNPVHAELYAPNQQPSASNSNPSPTLIFTHGAGGDLSTPAIVHFRTGYTSQLPILLFKGSMNLPSRVKGFSAALSYLDSHSSSSSQKGGRRVLGGRSMGSRAAIMTALDTISNAGNDKDKKRAAKDVDLVLVSYPLISPKGETRDQPLLDLPGTANVLFIIGSRDSMCPTERLMELREKMLARSWLVVVEGLDHGMHGKQEEMLGTSSGEVAAKWVRDKKVELLEIEEEYPVKVSEGTYRLDGED</sequence>
<feature type="compositionally biased region" description="Low complexity" evidence="1">
    <location>
        <begin position="74"/>
        <end position="85"/>
    </location>
</feature>
<dbReference type="Gene3D" id="3.40.50.1820">
    <property type="entry name" value="alpha/beta hydrolase"/>
    <property type="match status" value="1"/>
</dbReference>
<feature type="compositionally biased region" description="Low complexity" evidence="1">
    <location>
        <begin position="106"/>
        <end position="119"/>
    </location>
</feature>
<dbReference type="Proteomes" id="UP000799440">
    <property type="component" value="Unassembled WGS sequence"/>
</dbReference>
<accession>A0A6A6VIN3</accession>
<feature type="region of interest" description="Disordered" evidence="1">
    <location>
        <begin position="1"/>
        <end position="92"/>
    </location>
</feature>
<dbReference type="InterPro" id="IPR029058">
    <property type="entry name" value="AB_hydrolase_fold"/>
</dbReference>
<protein>
    <recommendedName>
        <fullName evidence="2">KANL3/Tex30 alpha/beta hydrolase-like domain-containing protein</fullName>
    </recommendedName>
</protein>
<dbReference type="PANTHER" id="PTHR13136">
    <property type="entry name" value="TESTIS DEVELOPMENT PROTEIN PRTD"/>
    <property type="match status" value="1"/>
</dbReference>
<evidence type="ECO:0000313" key="3">
    <source>
        <dbReference type="EMBL" id="KAF2750455.1"/>
    </source>
</evidence>
<dbReference type="PANTHER" id="PTHR13136:SF11">
    <property type="entry name" value="TESTIS-EXPRESSED PROTEIN 30"/>
    <property type="match status" value="1"/>
</dbReference>
<keyword evidence="4" id="KW-1185">Reference proteome</keyword>
<feature type="compositionally biased region" description="Low complexity" evidence="1">
    <location>
        <begin position="49"/>
        <end position="58"/>
    </location>
</feature>
<evidence type="ECO:0000259" key="2">
    <source>
        <dbReference type="Pfam" id="PF20408"/>
    </source>
</evidence>
<evidence type="ECO:0000313" key="4">
    <source>
        <dbReference type="Proteomes" id="UP000799440"/>
    </source>
</evidence>
<dbReference type="EMBL" id="MU006564">
    <property type="protein sequence ID" value="KAF2750455.1"/>
    <property type="molecule type" value="Genomic_DNA"/>
</dbReference>
<dbReference type="InterPro" id="IPR046879">
    <property type="entry name" value="KANL3/Tex30_Abhydrolase"/>
</dbReference>
<gene>
    <name evidence="3" type="ORF">M011DRAFT_465206</name>
</gene>
<organism evidence="3 4">
    <name type="scientific">Sporormia fimetaria CBS 119925</name>
    <dbReference type="NCBI Taxonomy" id="1340428"/>
    <lineage>
        <taxon>Eukaryota</taxon>
        <taxon>Fungi</taxon>
        <taxon>Dikarya</taxon>
        <taxon>Ascomycota</taxon>
        <taxon>Pezizomycotina</taxon>
        <taxon>Dothideomycetes</taxon>
        <taxon>Pleosporomycetidae</taxon>
        <taxon>Pleosporales</taxon>
        <taxon>Sporormiaceae</taxon>
        <taxon>Sporormia</taxon>
    </lineage>
</organism>
<dbReference type="Pfam" id="PF20408">
    <property type="entry name" value="Abhydrolase_11"/>
    <property type="match status" value="1"/>
</dbReference>
<proteinExistence type="predicted"/>
<dbReference type="SUPFAM" id="SSF53474">
    <property type="entry name" value="alpha/beta-Hydrolases"/>
    <property type="match status" value="1"/>
</dbReference>
<feature type="region of interest" description="Disordered" evidence="1">
    <location>
        <begin position="106"/>
        <end position="126"/>
    </location>
</feature>
<dbReference type="InterPro" id="IPR026555">
    <property type="entry name" value="NSL3/Tex30"/>
</dbReference>
<dbReference type="AlphaFoldDB" id="A0A6A6VIN3"/>
<dbReference type="OrthoDB" id="6415022at2759"/>
<feature type="compositionally biased region" description="Basic residues" evidence="1">
    <location>
        <begin position="20"/>
        <end position="29"/>
    </location>
</feature>
<name>A0A6A6VIN3_9PLEO</name>